<keyword evidence="3" id="KW-0347">Helicase</keyword>
<gene>
    <name evidence="7" type="ORF">ACFQ1S_08005</name>
</gene>
<organism evidence="7 8">
    <name type="scientific">Kibdelosporangium lantanae</name>
    <dbReference type="NCBI Taxonomy" id="1497396"/>
    <lineage>
        <taxon>Bacteria</taxon>
        <taxon>Bacillati</taxon>
        <taxon>Actinomycetota</taxon>
        <taxon>Actinomycetes</taxon>
        <taxon>Pseudonocardiales</taxon>
        <taxon>Pseudonocardiaceae</taxon>
        <taxon>Kibdelosporangium</taxon>
    </lineage>
</organism>
<dbReference type="PANTHER" id="PTHR43788:SF8">
    <property type="entry name" value="DNA-BINDING PROTEIN SMUBP-2"/>
    <property type="match status" value="1"/>
</dbReference>
<keyword evidence="5" id="KW-0175">Coiled coil</keyword>
<evidence type="ECO:0000256" key="1">
    <source>
        <dbReference type="ARBA" id="ARBA00022741"/>
    </source>
</evidence>
<dbReference type="PANTHER" id="PTHR43788">
    <property type="entry name" value="DNA2/NAM7 HELICASE FAMILY MEMBER"/>
    <property type="match status" value="1"/>
</dbReference>
<feature type="non-terminal residue" evidence="7">
    <location>
        <position position="875"/>
    </location>
</feature>
<reference evidence="8" key="1">
    <citation type="journal article" date="2019" name="Int. J. Syst. Evol. Microbiol.">
        <title>The Global Catalogue of Microorganisms (GCM) 10K type strain sequencing project: providing services to taxonomists for standard genome sequencing and annotation.</title>
        <authorList>
            <consortium name="The Broad Institute Genomics Platform"/>
            <consortium name="The Broad Institute Genome Sequencing Center for Infectious Disease"/>
            <person name="Wu L."/>
            <person name="Ma J."/>
        </authorList>
    </citation>
    <scope>NUCLEOTIDE SEQUENCE [LARGE SCALE GENOMIC DNA]</scope>
    <source>
        <strain evidence="8">JCM 31486</strain>
    </source>
</reference>
<dbReference type="Proteomes" id="UP001597045">
    <property type="component" value="Unassembled WGS sequence"/>
</dbReference>
<keyword evidence="2" id="KW-0378">Hydrolase</keyword>
<evidence type="ECO:0000256" key="5">
    <source>
        <dbReference type="SAM" id="Coils"/>
    </source>
</evidence>
<dbReference type="InterPro" id="IPR041679">
    <property type="entry name" value="DNA2/NAM7-like_C"/>
</dbReference>
<keyword evidence="4" id="KW-0067">ATP-binding</keyword>
<keyword evidence="1" id="KW-0547">Nucleotide-binding</keyword>
<dbReference type="InterPro" id="IPR047187">
    <property type="entry name" value="SF1_C_Upf1"/>
</dbReference>
<name>A0ABW3M4H1_9PSEU</name>
<feature type="domain" description="DNA2/NAM7 helicase-like C-terminal" evidence="6">
    <location>
        <begin position="616"/>
        <end position="794"/>
    </location>
</feature>
<evidence type="ECO:0000256" key="2">
    <source>
        <dbReference type="ARBA" id="ARBA00022801"/>
    </source>
</evidence>
<evidence type="ECO:0000313" key="7">
    <source>
        <dbReference type="EMBL" id="MFD1045527.1"/>
    </source>
</evidence>
<dbReference type="EMBL" id="JBHTIS010000327">
    <property type="protein sequence ID" value="MFD1045527.1"/>
    <property type="molecule type" value="Genomic_DNA"/>
</dbReference>
<dbReference type="InterPro" id="IPR050534">
    <property type="entry name" value="Coronavir_polyprotein_1ab"/>
</dbReference>
<protein>
    <submittedName>
        <fullName evidence="7">AAA domain-containing protein</fullName>
    </submittedName>
</protein>
<evidence type="ECO:0000256" key="3">
    <source>
        <dbReference type="ARBA" id="ARBA00022806"/>
    </source>
</evidence>
<proteinExistence type="predicted"/>
<feature type="non-terminal residue" evidence="7">
    <location>
        <position position="1"/>
    </location>
</feature>
<feature type="coiled-coil region" evidence="5">
    <location>
        <begin position="436"/>
        <end position="463"/>
    </location>
</feature>
<dbReference type="InterPro" id="IPR027417">
    <property type="entry name" value="P-loop_NTPase"/>
</dbReference>
<dbReference type="SUPFAM" id="SSF52540">
    <property type="entry name" value="P-loop containing nucleoside triphosphate hydrolases"/>
    <property type="match status" value="1"/>
</dbReference>
<evidence type="ECO:0000259" key="6">
    <source>
        <dbReference type="Pfam" id="PF13087"/>
    </source>
</evidence>
<evidence type="ECO:0000313" key="8">
    <source>
        <dbReference type="Proteomes" id="UP001597045"/>
    </source>
</evidence>
<comment type="caution">
    <text evidence="7">The sequence shown here is derived from an EMBL/GenBank/DDBJ whole genome shotgun (WGS) entry which is preliminary data.</text>
</comment>
<dbReference type="CDD" id="cd18808">
    <property type="entry name" value="SF1_C_Upf1"/>
    <property type="match status" value="1"/>
</dbReference>
<evidence type="ECO:0000256" key="4">
    <source>
        <dbReference type="ARBA" id="ARBA00022840"/>
    </source>
</evidence>
<sequence length="875" mass="97693">RCCVPPLATTLADRPPLSTQDILELLRLLRTDTPQRRARATQIIPDDLPPVGRLAEVIEAERTARETSHERIDELTERLAAAREVLDELAQLGHEVRALLRRLGYGETETEHGWIGRAVGDRLAQRNAGLWGHLIEVRAEANRLQERLRAHGVTYVIEMPPVEAIGIGTARGWLNAGRALYEHLSTGGKIQRRFLPKTSVEKGAEDLLAQVRVDGRPPVAAAQLAAALERLEAEVAAAQLVEKWADTGVRVGGDRLTAILSQLGDYGDLLGQVEMLGHAQTRVQNLLNHAGVVTDLSTVERLTALLDRVPAAQRYVALERARAQVDEIYATISQMAGSPRACPELAALLTAIGRRDVAAYEQGMAAVETARTEQARERRRGGLAQALRSVHPQLFDLLDRTAIDQAWDSRLADLPAAWAWSKAFQYVAVCRNTDEERRLTIEFDQIEDQVRRVTEELAATEAMRACLDRMTDQHSRALNSYREHMSHVGAGTGKKTSHYRRAARAAMEKAKDAVPAWVVPLPDLLTNISATHNAFDVVIVDEASQVSVEHLYLLWMAPRVIVVGDDKQCTPGGSQMSRLDDQFKSLDDHLAEIEPEIRMNFTSKSNLYGLLSARSGKNSIVRLREHFRCMPEIINWSSSQFYGDTSNPGLVPLRERTARDLDPLRVVRVTGAITEGRDTRLRNPTEAKHIVDTMVECLNDPRYRDKTFGVVVLRSGASYIQLLEHEINLALTPEQRQQHKIRVGTAPNFQGDERDVIFLSTVVAQTPNLQASTLYQQSYNVASTRAKDQMWLFTSLSADQLKPGDLRASLIEYMRNPPSVYGVSPDLDAVSPTEPCAPFESLFEQRVFREIRRRGYHVVPQYRVGTRRLDLVVVG</sequence>
<dbReference type="Gene3D" id="3.40.50.300">
    <property type="entry name" value="P-loop containing nucleotide triphosphate hydrolases"/>
    <property type="match status" value="2"/>
</dbReference>
<feature type="coiled-coil region" evidence="5">
    <location>
        <begin position="65"/>
        <end position="102"/>
    </location>
</feature>
<dbReference type="Pfam" id="PF13087">
    <property type="entry name" value="AAA_12"/>
    <property type="match status" value="1"/>
</dbReference>
<keyword evidence="8" id="KW-1185">Reference proteome</keyword>
<accession>A0ABW3M4H1</accession>